<dbReference type="InterPro" id="IPR036388">
    <property type="entry name" value="WH-like_DNA-bd_sf"/>
</dbReference>
<evidence type="ECO:0000313" key="6">
    <source>
        <dbReference type="Proteomes" id="UP001146793"/>
    </source>
</evidence>
<evidence type="ECO:0000259" key="4">
    <source>
        <dbReference type="PROSITE" id="PS50069"/>
    </source>
</evidence>
<dbReference type="SMART" id="SM00884">
    <property type="entry name" value="Cullin_Nedd8"/>
    <property type="match status" value="1"/>
</dbReference>
<organism evidence="5 6">
    <name type="scientific">Anaeramoeba flamelloides</name>
    <dbReference type="NCBI Taxonomy" id="1746091"/>
    <lineage>
        <taxon>Eukaryota</taxon>
        <taxon>Metamonada</taxon>
        <taxon>Anaeramoebidae</taxon>
        <taxon>Anaeramoeba</taxon>
    </lineage>
</organism>
<dbReference type="GO" id="GO:0006511">
    <property type="term" value="P:ubiquitin-dependent protein catabolic process"/>
    <property type="evidence" value="ECO:0007669"/>
    <property type="project" value="InterPro"/>
</dbReference>
<feature type="domain" description="Cullin family profile" evidence="4">
    <location>
        <begin position="213"/>
        <end position="417"/>
    </location>
</feature>
<dbReference type="GO" id="GO:0031625">
    <property type="term" value="F:ubiquitin protein ligase binding"/>
    <property type="evidence" value="ECO:0007669"/>
    <property type="project" value="InterPro"/>
</dbReference>
<gene>
    <name evidence="5" type="ORF">M0812_23121</name>
</gene>
<dbReference type="SUPFAM" id="SSF75632">
    <property type="entry name" value="Cullin homology domain"/>
    <property type="match status" value="1"/>
</dbReference>
<protein>
    <submittedName>
        <fullName evidence="5">Cullin-1</fullName>
    </submittedName>
</protein>
<dbReference type="Pfam" id="PF00888">
    <property type="entry name" value="Cullin"/>
    <property type="match status" value="1"/>
</dbReference>
<dbReference type="InterPro" id="IPR016158">
    <property type="entry name" value="Cullin_homology"/>
</dbReference>
<name>A0AAV7YQ84_9EUKA</name>
<dbReference type="InterPro" id="IPR036390">
    <property type="entry name" value="WH_DNA-bd_sf"/>
</dbReference>
<dbReference type="SUPFAM" id="SSF74788">
    <property type="entry name" value="Cullin repeat-like"/>
    <property type="match status" value="1"/>
</dbReference>
<dbReference type="EMBL" id="JANTQA010000051">
    <property type="protein sequence ID" value="KAJ3430120.1"/>
    <property type="molecule type" value="Genomic_DNA"/>
</dbReference>
<dbReference type="PANTHER" id="PTHR11932">
    <property type="entry name" value="CULLIN"/>
    <property type="match status" value="1"/>
</dbReference>
<reference evidence="5" key="1">
    <citation type="submission" date="2022-08" db="EMBL/GenBank/DDBJ databases">
        <title>Novel sulphate-reducing endosymbionts in the free-living metamonad Anaeramoeba.</title>
        <authorList>
            <person name="Jerlstrom-Hultqvist J."/>
            <person name="Cepicka I."/>
            <person name="Gallot-Lavallee L."/>
            <person name="Salas-Leiva D."/>
            <person name="Curtis B.A."/>
            <person name="Zahonova K."/>
            <person name="Pipaliya S."/>
            <person name="Dacks J."/>
            <person name="Roger A.J."/>
        </authorList>
    </citation>
    <scope>NUCLEOTIDE SEQUENCE</scope>
    <source>
        <strain evidence="5">Busselton2</strain>
    </source>
</reference>
<dbReference type="Pfam" id="PF10557">
    <property type="entry name" value="Cullin_Nedd8"/>
    <property type="match status" value="1"/>
</dbReference>
<evidence type="ECO:0000313" key="5">
    <source>
        <dbReference type="EMBL" id="KAJ3430120.1"/>
    </source>
</evidence>
<dbReference type="Pfam" id="PF26557">
    <property type="entry name" value="Cullin_AB"/>
    <property type="match status" value="1"/>
</dbReference>
<dbReference type="Gene3D" id="1.10.10.10">
    <property type="entry name" value="Winged helix-like DNA-binding domain superfamily/Winged helix DNA-binding domain"/>
    <property type="match status" value="1"/>
</dbReference>
<comment type="caution">
    <text evidence="5">The sequence shown here is derived from an EMBL/GenBank/DDBJ whole genome shotgun (WGS) entry which is preliminary data.</text>
</comment>
<comment type="similarity">
    <text evidence="1 2 3">Belongs to the cullin family.</text>
</comment>
<proteinExistence type="inferred from homology"/>
<dbReference type="PROSITE" id="PS50069">
    <property type="entry name" value="CULLIN_2"/>
    <property type="match status" value="1"/>
</dbReference>
<accession>A0AAV7YQ84</accession>
<dbReference type="Gene3D" id="1.20.1310.10">
    <property type="entry name" value="Cullin Repeats"/>
    <property type="match status" value="2"/>
</dbReference>
<dbReference type="AlphaFoldDB" id="A0AAV7YQ84"/>
<dbReference type="InterPro" id="IPR036317">
    <property type="entry name" value="Cullin_homology_sf"/>
</dbReference>
<evidence type="ECO:0000256" key="3">
    <source>
        <dbReference type="RuleBase" id="RU003829"/>
    </source>
</evidence>
<dbReference type="InterPro" id="IPR019559">
    <property type="entry name" value="Cullin_neddylation_domain"/>
</dbReference>
<dbReference type="InterPro" id="IPR045093">
    <property type="entry name" value="Cullin"/>
</dbReference>
<dbReference type="InterPro" id="IPR016159">
    <property type="entry name" value="Cullin_repeat-like_dom_sf"/>
</dbReference>
<sequence length="543" mass="65380">MKDFLSQTISCWTQYYTSAKVISLLFSFLDRNFLPRIKNNNKNEIKEYLDILNLNLNIFNLGYYQQLKDQIIHQTLELINKRRRKQPANFGYFKKIIEMILTLDAKVAPNKKNKNNYKQDFEAPLIFNTDIYYERTYYILRKERNFDTFTKNLIAIVEDELHFIGSNLRNTTQKKLEKSLVKKIFIPGLKIIMEKIHNYNSVSMNDQNTVNSLLDLVNNFPRFRKFFCRYIFEIDFKKIKETWTNTNKEREFSIIHKLIPRCKNIPYLKVNNIKSEINNSEQINSSFQNNARLKKKKLPIQFHITICGESMFPFKCYDIEFMLPRQLLFCKQQFEDFYQNYLIKLKSPTRKLNWNFPLSTIELIFYSKAQRYILYTSIYEAKLLLMFNSKRIIKFEKIQQVLKLPQELIIKLLQFLISNKILKAKTNIHQIGNRYKVNSNSRQVTKKIKLKLNLTKNKELESKILIDQIGKLKQIKINKTIIRIMKKKKKIQHKELIKLVRWQLLPVHSYIKDRTIKKSISYLIDLNYLERKENSTEIYKYIS</sequence>
<dbReference type="Gene3D" id="3.30.230.130">
    <property type="entry name" value="Cullin, Chain C, Domain 2"/>
    <property type="match status" value="1"/>
</dbReference>
<dbReference type="InterPro" id="IPR059120">
    <property type="entry name" value="Cullin-like_AB"/>
</dbReference>
<dbReference type="InterPro" id="IPR001373">
    <property type="entry name" value="Cullin_N"/>
</dbReference>
<evidence type="ECO:0000256" key="2">
    <source>
        <dbReference type="PROSITE-ProRule" id="PRU00330"/>
    </source>
</evidence>
<evidence type="ECO:0000256" key="1">
    <source>
        <dbReference type="ARBA" id="ARBA00006019"/>
    </source>
</evidence>
<dbReference type="Proteomes" id="UP001146793">
    <property type="component" value="Unassembled WGS sequence"/>
</dbReference>
<dbReference type="SUPFAM" id="SSF46785">
    <property type="entry name" value="Winged helix' DNA-binding domain"/>
    <property type="match status" value="1"/>
</dbReference>